<keyword evidence="5" id="KW-0539">Nucleus</keyword>
<name>A0ABN8L7F5_CHISP</name>
<evidence type="ECO:0000256" key="3">
    <source>
        <dbReference type="ARBA" id="ARBA00023125"/>
    </source>
</evidence>
<evidence type="ECO:0000259" key="6">
    <source>
        <dbReference type="Pfam" id="PF04182"/>
    </source>
</evidence>
<keyword evidence="3" id="KW-0238">DNA-binding</keyword>
<evidence type="ECO:0000256" key="1">
    <source>
        <dbReference type="ARBA" id="ARBA00004123"/>
    </source>
</evidence>
<evidence type="ECO:0000256" key="4">
    <source>
        <dbReference type="ARBA" id="ARBA00023163"/>
    </source>
</evidence>
<comment type="subcellular location">
    <subcellularLocation>
        <location evidence="1">Nucleus</location>
    </subcellularLocation>
</comment>
<dbReference type="Pfam" id="PF04182">
    <property type="entry name" value="B-block_TFIIIC"/>
    <property type="match status" value="1"/>
</dbReference>
<keyword evidence="2" id="KW-0597">Phosphoprotein</keyword>
<keyword evidence="4" id="KW-0804">Transcription</keyword>
<evidence type="ECO:0000313" key="8">
    <source>
        <dbReference type="Proteomes" id="UP001153292"/>
    </source>
</evidence>
<evidence type="ECO:0000256" key="2">
    <source>
        <dbReference type="ARBA" id="ARBA00022553"/>
    </source>
</evidence>
<dbReference type="PANTHER" id="PTHR15180:SF1">
    <property type="entry name" value="GENERAL TRANSCRIPTION FACTOR 3C POLYPEPTIDE 1"/>
    <property type="match status" value="1"/>
</dbReference>
<proteinExistence type="predicted"/>
<dbReference type="EMBL" id="OU963912">
    <property type="protein sequence ID" value="CAH2984643.1"/>
    <property type="molecule type" value="Genomic_DNA"/>
</dbReference>
<protein>
    <recommendedName>
        <fullName evidence="6">B-block binding subunit of TFIIIC domain-containing protein</fullName>
    </recommendedName>
</protein>
<dbReference type="InterPro" id="IPR044210">
    <property type="entry name" value="Tfc3-like"/>
</dbReference>
<keyword evidence="8" id="KW-1185">Reference proteome</keyword>
<sequence length="1519" mass="175567">MANIPHNTFSFPFKDILVDEIALEGLEGIGINLLWKRIEKRISTSVTEKMQRRLWNIILKFDSIYLYENPEPVPHLDIIDRFTIVDDANGDLREPDDYLDGPYEYQPVDCDNGSSVHYKRRVLLDKDILSKMDYKEVLSTYNNTLVLVASKEERWGALVPHLPMSHAEKLTKLHYCILELIGKSRANGQMTVGKTNLAKLVKDPKLLFYNRKVLQELDLVRVSHINQWVPTRRGTKVILLRLRRFHQSVICSIPKTGWIYNLVQYLKDQPNYCESTAVVLKKGLITRKHNKRFQKISYIFGFDDQPIKINEIAMPNKRAKTQNRRRYIYLYSITDDEHTESEDEEQKSPMKCQYKVGINLLRQAYERFLEAGLKGLTQIELGELLGIEFYISRTICRIFRAKNIVREFLEDKGRQRTARFIAVAATAKIDNQYAEEKEKFLKYVAEFTKINNEETASNLESETEVPRKRIKIEDNPEYEKYVFEIKNIQGIPTLPNPLSESTKKLTLKQLKFATAVLKVIRDNQVIVNFFGLSKLLALETKQRPMDTKPLKIFLQRLVLDGCVKIFGIKWPGYQDKYTVLICAPHIKPSHPMIVNKYKEIASNSKRILAQNKSRYKPLKPLTEYSYPRYVKLQKLHEAMVKYAYLDDLKSEPSELSEGFVYIKDLIPELTLELALGTINSAGILKLSKFNIDEDLLKTKLCEVPVELNKALTNSSYLEKSIRTNLKALAMFGLVQLIALAAPKDVTIPDNCLDIHLFYVNKNAAILDTSGIWPKRNMCNQNYEKKFRFDTFEDVKDYWSTVYNISTSTTIETPNRRQRKLPSIPIRAQSEVDEYDKGLRLGNNLGPCGFHSSFFLDMPRLWKTYSARTSHFPPRKQIKKVIRIPRFEKTQKKLTKIQKRTIRKPNFIEKLPSIKTKLLKQAILKQSLVRRRKDLDNTVWSREDDRIVMLCKTAITIMSPISQPGCLLVRNLVTKDILSLKDPKKSQKICHKRAAIVDTNATLIHLRDSIMAELKYHSAILHKYEGILKKIRLMNSNSNPTQYIQAARVPMMELVWVLMDVLKICSTKQNVPVFTSLEELYKKFTVVPSSENRPSNSYKTAPDDVLLGPLKEAIMLTVMLSFDNELTKENALKIYHNFKRFDEKVLRKAVSQLRQCGAITAKGKILSGILHKINLDDLVDCWYKISAQYQRKWMVRLNSEFVDDLGNCFDKSIIQDDLKGSPDINCFSCELYAMGVVDMIILIAPVISGFTGSIIQEDQLNVIDIESRYKLKSGTIIWKIENNIGHFNDIYKGIDIEAPLQDILRESVIKRGQKLKSNFDKQLTETENTIVAYLKMKHEHGSNFSELKEICDLGTESLMKGLRNLIAKNIVKRVGVYDNIFIMMNYIKNWSMEVDNFHILSKPWIGIDAKMREDIFLKWVGVVINKVFECPGSNLCYLSDNCDFLSTAAVQDICTVLSQWGCVSLHCIYEEEPNLFSEDNDPVEIVDYNEYESPQNIVVKPMVDSLVRYSFIRKTILNSV</sequence>
<gene>
    <name evidence="7" type="ORF">CHILSU_LOCUS4582</name>
</gene>
<dbReference type="PANTHER" id="PTHR15180">
    <property type="entry name" value="GENERAL TRANSCRIPTION FACTOR 3C POLYPEPTIDE 1"/>
    <property type="match status" value="1"/>
</dbReference>
<reference evidence="7" key="1">
    <citation type="submission" date="2021-12" db="EMBL/GenBank/DDBJ databases">
        <authorList>
            <person name="King R."/>
        </authorList>
    </citation>
    <scope>NUCLEOTIDE SEQUENCE</scope>
</reference>
<organism evidence="7 8">
    <name type="scientific">Chilo suppressalis</name>
    <name type="common">Asiatic rice borer moth</name>
    <dbReference type="NCBI Taxonomy" id="168631"/>
    <lineage>
        <taxon>Eukaryota</taxon>
        <taxon>Metazoa</taxon>
        <taxon>Ecdysozoa</taxon>
        <taxon>Arthropoda</taxon>
        <taxon>Hexapoda</taxon>
        <taxon>Insecta</taxon>
        <taxon>Pterygota</taxon>
        <taxon>Neoptera</taxon>
        <taxon>Endopterygota</taxon>
        <taxon>Lepidoptera</taxon>
        <taxon>Glossata</taxon>
        <taxon>Ditrysia</taxon>
        <taxon>Pyraloidea</taxon>
        <taxon>Crambidae</taxon>
        <taxon>Crambinae</taxon>
        <taxon>Chilo</taxon>
    </lineage>
</organism>
<feature type="domain" description="B-block binding subunit of TFIIIC" evidence="6">
    <location>
        <begin position="172"/>
        <end position="247"/>
    </location>
</feature>
<dbReference type="Proteomes" id="UP001153292">
    <property type="component" value="Chromosome 19"/>
</dbReference>
<dbReference type="InterPro" id="IPR007309">
    <property type="entry name" value="TFIIIC_Bblock-bd"/>
</dbReference>
<accession>A0ABN8L7F5</accession>
<evidence type="ECO:0000313" key="7">
    <source>
        <dbReference type="EMBL" id="CAH2984643.1"/>
    </source>
</evidence>
<evidence type="ECO:0000256" key="5">
    <source>
        <dbReference type="ARBA" id="ARBA00023242"/>
    </source>
</evidence>